<dbReference type="AlphaFoldDB" id="A0A2A8LRR4"/>
<dbReference type="Pfam" id="PF14449">
    <property type="entry name" value="PT-TG"/>
    <property type="match status" value="1"/>
</dbReference>
<dbReference type="InterPro" id="IPR027797">
    <property type="entry name" value="PT-TG_dom"/>
</dbReference>
<organism evidence="4 5">
    <name type="scientific">Bacillus cereus</name>
    <dbReference type="NCBI Taxonomy" id="1396"/>
    <lineage>
        <taxon>Bacteria</taxon>
        <taxon>Bacillati</taxon>
        <taxon>Bacillota</taxon>
        <taxon>Bacilli</taxon>
        <taxon>Bacillales</taxon>
        <taxon>Bacillaceae</taxon>
        <taxon>Bacillus</taxon>
        <taxon>Bacillus cereus group</taxon>
    </lineage>
</organism>
<evidence type="ECO:0000259" key="3">
    <source>
        <dbReference type="Pfam" id="PF14449"/>
    </source>
</evidence>
<dbReference type="InterPro" id="IPR036689">
    <property type="entry name" value="ESAT-6-like_sf"/>
</dbReference>
<proteinExistence type="predicted"/>
<feature type="domain" description="Pre-toxin TG" evidence="3">
    <location>
        <begin position="115"/>
        <end position="173"/>
    </location>
</feature>
<name>A0A2A8LRR4_BACCE</name>
<sequence>MVQIKVTPEMLEEVANRASNTRIALESIHNNLCNEIDHLCFQWIGASNQQFVQMFNDAKPKAFTSINSIMQVEEDLKRIAEKFRNTDNQDVTMEEDAMCGKPSSEEKGFDGKKLARDIAGEISGEYDIKRAWDGVDPSTGEKLSTWDRIFAGGMAVAGLTPVGKLAKVGKGVKMTHAAVESKNLLRGEDYLKSATRPNGIGKPHIGENGNLIPANKEGMYKGRQVTVTEHILGGYRRGAKHNSPYTSFSINPEVASNYGKNIIDIDLPALRKGIREGEVTDVAILSPKQIERLIKQDSATTDHWKNLALNWTKRDTEYLIRGEIPSKYFNIKK</sequence>
<reference evidence="4 5" key="1">
    <citation type="submission" date="2017-09" db="EMBL/GenBank/DDBJ databases">
        <title>Large-scale bioinformatics analysis of Bacillus genomes uncovers conserved roles of natural products in bacterial physiology.</title>
        <authorList>
            <consortium name="Agbiome Team Llc"/>
            <person name="Bleich R.M."/>
            <person name="Grubbs K.J."/>
            <person name="Santa Maria K.C."/>
            <person name="Allen S.E."/>
            <person name="Farag S."/>
            <person name="Shank E.A."/>
            <person name="Bowers A."/>
        </authorList>
    </citation>
    <scope>NUCLEOTIDE SEQUENCE [LARGE SCALE GENOMIC DNA]</scope>
    <source>
        <strain evidence="4 5">AFS002368</strain>
    </source>
</reference>
<evidence type="ECO:0000313" key="4">
    <source>
        <dbReference type="EMBL" id="PES96598.1"/>
    </source>
</evidence>
<dbReference type="NCBIfam" id="TIGR03930">
    <property type="entry name" value="WXG100_ESAT6"/>
    <property type="match status" value="1"/>
</dbReference>
<evidence type="ECO:0000256" key="1">
    <source>
        <dbReference type="ARBA" id="ARBA00004613"/>
    </source>
</evidence>
<comment type="subcellular location">
    <subcellularLocation>
        <location evidence="1">Secreted</location>
    </subcellularLocation>
</comment>
<protein>
    <submittedName>
        <fullName evidence="4">Type VII secretion protein</fullName>
    </submittedName>
</protein>
<dbReference type="InterPro" id="IPR010310">
    <property type="entry name" value="T7SS_ESAT-6-like"/>
</dbReference>
<dbReference type="Pfam" id="PF06013">
    <property type="entry name" value="WXG100"/>
    <property type="match status" value="1"/>
</dbReference>
<evidence type="ECO:0000256" key="2">
    <source>
        <dbReference type="ARBA" id="ARBA00022525"/>
    </source>
</evidence>
<keyword evidence="2" id="KW-0964">Secreted</keyword>
<dbReference type="EMBL" id="NTZF01000007">
    <property type="protein sequence ID" value="PES96598.1"/>
    <property type="molecule type" value="Genomic_DNA"/>
</dbReference>
<dbReference type="SUPFAM" id="SSF140453">
    <property type="entry name" value="EsxAB dimer-like"/>
    <property type="match status" value="1"/>
</dbReference>
<comment type="caution">
    <text evidence="4">The sequence shown here is derived from an EMBL/GenBank/DDBJ whole genome shotgun (WGS) entry which is preliminary data.</text>
</comment>
<gene>
    <name evidence="4" type="ORF">CN491_08420</name>
</gene>
<dbReference type="RefSeq" id="WP_098267470.1">
    <property type="nucleotide sequence ID" value="NZ_JAVIVZ010000001.1"/>
</dbReference>
<dbReference type="Proteomes" id="UP000220900">
    <property type="component" value="Unassembled WGS sequence"/>
</dbReference>
<dbReference type="GO" id="GO:0005576">
    <property type="term" value="C:extracellular region"/>
    <property type="evidence" value="ECO:0007669"/>
    <property type="project" value="UniProtKB-SubCell"/>
</dbReference>
<accession>A0A2A8LRR4</accession>
<evidence type="ECO:0000313" key="5">
    <source>
        <dbReference type="Proteomes" id="UP000220900"/>
    </source>
</evidence>
<dbReference type="Gene3D" id="1.10.287.850">
    <property type="entry name" value="HP0062-like domain"/>
    <property type="match status" value="1"/>
</dbReference>